<dbReference type="Proteomes" id="UP000051952">
    <property type="component" value="Unassembled WGS sequence"/>
</dbReference>
<name>A0A0S4JRY2_BODSA</name>
<dbReference type="Gene3D" id="1.20.1540.10">
    <property type="entry name" value="Rhomboid-like"/>
    <property type="match status" value="1"/>
</dbReference>
<feature type="transmembrane region" description="Helical" evidence="5">
    <location>
        <begin position="171"/>
        <end position="187"/>
    </location>
</feature>
<comment type="subcellular location">
    <subcellularLocation>
        <location evidence="1">Membrane</location>
        <topology evidence="1">Multi-pass membrane protein</topology>
    </subcellularLocation>
</comment>
<dbReference type="GO" id="GO:0016020">
    <property type="term" value="C:membrane"/>
    <property type="evidence" value="ECO:0007669"/>
    <property type="project" value="UniProtKB-SubCell"/>
</dbReference>
<dbReference type="AlphaFoldDB" id="A0A0S4JRY2"/>
<protein>
    <submittedName>
        <fullName evidence="6">Transmembrane protein, putative</fullName>
    </submittedName>
</protein>
<dbReference type="SUPFAM" id="SSF144091">
    <property type="entry name" value="Rhomboid-like"/>
    <property type="match status" value="1"/>
</dbReference>
<dbReference type="EMBL" id="CYKH01002080">
    <property type="protein sequence ID" value="CUG92723.1"/>
    <property type="molecule type" value="Genomic_DNA"/>
</dbReference>
<gene>
    <name evidence="6" type="ORF">BSAL_39045</name>
</gene>
<reference evidence="7" key="1">
    <citation type="submission" date="2015-09" db="EMBL/GenBank/DDBJ databases">
        <authorList>
            <consortium name="Pathogen Informatics"/>
        </authorList>
    </citation>
    <scope>NUCLEOTIDE SEQUENCE [LARGE SCALE GENOMIC DNA]</scope>
    <source>
        <strain evidence="7">Lake Konstanz</strain>
    </source>
</reference>
<dbReference type="OrthoDB" id="273673at2759"/>
<feature type="transmembrane region" description="Helical" evidence="5">
    <location>
        <begin position="194"/>
        <end position="215"/>
    </location>
</feature>
<keyword evidence="3 5" id="KW-1133">Transmembrane helix</keyword>
<accession>A0A0S4JRY2</accession>
<keyword evidence="7" id="KW-1185">Reference proteome</keyword>
<evidence type="ECO:0000256" key="3">
    <source>
        <dbReference type="ARBA" id="ARBA00022989"/>
    </source>
</evidence>
<feature type="transmembrane region" description="Helical" evidence="5">
    <location>
        <begin position="16"/>
        <end position="34"/>
    </location>
</feature>
<evidence type="ECO:0000256" key="5">
    <source>
        <dbReference type="SAM" id="Phobius"/>
    </source>
</evidence>
<dbReference type="OMA" id="PRIFIRV"/>
<dbReference type="InterPro" id="IPR035952">
    <property type="entry name" value="Rhomboid-like_sf"/>
</dbReference>
<proteinExistence type="predicted"/>
<evidence type="ECO:0000313" key="7">
    <source>
        <dbReference type="Proteomes" id="UP000051952"/>
    </source>
</evidence>
<feature type="transmembrane region" description="Helical" evidence="5">
    <location>
        <begin position="252"/>
        <end position="272"/>
    </location>
</feature>
<sequence length="328" mass="35583">MPGVSLQYLREASPRIFIRVLPPVVWVAVFLSAARNRRESSIIGSLVGSSDANSWPVIALPTSDELLALVSAWGFRRKDWTSNPTTLFTHLLVHASLPHLISNTLAYAAVSLEFGADDNNGLEERLIGRTMRASVIKTLTSTSVLIVGGVVGGLAGHLLQAKRLEVRAKDSYGFGFGFLECVVGSVHKKVAERVFVCGASAGIAALGGFNAVFYGRYLSGMFTLMPALLAVVASEEDPQQPLFFLNWSGEAYIGHAAHLGGFVCGCLLGAIFKGLQRNGYLLHPRDDQRRNNAAAGHRLGGARHGENVHDPEVAAQRERWRQEFRYGD</sequence>
<dbReference type="VEuPathDB" id="TriTrypDB:BSAL_39045"/>
<keyword evidence="2 5" id="KW-0812">Transmembrane</keyword>
<organism evidence="6 7">
    <name type="scientific">Bodo saltans</name>
    <name type="common">Flagellated protozoan</name>
    <dbReference type="NCBI Taxonomy" id="75058"/>
    <lineage>
        <taxon>Eukaryota</taxon>
        <taxon>Discoba</taxon>
        <taxon>Euglenozoa</taxon>
        <taxon>Kinetoplastea</taxon>
        <taxon>Metakinetoplastina</taxon>
        <taxon>Eubodonida</taxon>
        <taxon>Bodonidae</taxon>
        <taxon>Bodo</taxon>
    </lineage>
</organism>
<evidence type="ECO:0000313" key="6">
    <source>
        <dbReference type="EMBL" id="CUG92723.1"/>
    </source>
</evidence>
<evidence type="ECO:0000256" key="4">
    <source>
        <dbReference type="ARBA" id="ARBA00023136"/>
    </source>
</evidence>
<evidence type="ECO:0000256" key="2">
    <source>
        <dbReference type="ARBA" id="ARBA00022692"/>
    </source>
</evidence>
<evidence type="ECO:0000256" key="1">
    <source>
        <dbReference type="ARBA" id="ARBA00004141"/>
    </source>
</evidence>
<feature type="transmembrane region" description="Helical" evidence="5">
    <location>
        <begin position="135"/>
        <end position="159"/>
    </location>
</feature>
<keyword evidence="4 5" id="KW-0472">Membrane</keyword>